<dbReference type="RefSeq" id="WP_257892065.1">
    <property type="nucleotide sequence ID" value="NZ_JAIMBW010000001.1"/>
</dbReference>
<proteinExistence type="predicted"/>
<dbReference type="InterPro" id="IPR000387">
    <property type="entry name" value="Tyr_Pase_dom"/>
</dbReference>
<dbReference type="AlphaFoldDB" id="A0A975TXD2"/>
<dbReference type="EMBL" id="JAIMBW010000001">
    <property type="protein sequence ID" value="MBY4892255.1"/>
    <property type="molecule type" value="Genomic_DNA"/>
</dbReference>
<dbReference type="PROSITE" id="PS50056">
    <property type="entry name" value="TYR_PHOSPHATASE_2"/>
    <property type="match status" value="1"/>
</dbReference>
<name>A0A975TXD2_9RHOB</name>
<organism evidence="3">
    <name type="scientific">Gymnodinialimonas phycosphaerae</name>
    <dbReference type="NCBI Taxonomy" id="2841589"/>
    <lineage>
        <taxon>Bacteria</taxon>
        <taxon>Pseudomonadati</taxon>
        <taxon>Pseudomonadota</taxon>
        <taxon>Alphaproteobacteria</taxon>
        <taxon>Rhodobacterales</taxon>
        <taxon>Paracoccaceae</taxon>
        <taxon>Gymnodinialimonas</taxon>
    </lineage>
</organism>
<dbReference type="InterPro" id="IPR029021">
    <property type="entry name" value="Prot-tyrosine_phosphatase-like"/>
</dbReference>
<dbReference type="Gene3D" id="3.90.190.10">
    <property type="entry name" value="Protein tyrosine phosphatase superfamily"/>
    <property type="match status" value="1"/>
</dbReference>
<protein>
    <recommendedName>
        <fullName evidence="1">Tyrosine specific protein phosphatases domain-containing protein</fullName>
    </recommendedName>
</protein>
<sequence length="195" mass="20720">MSVPAISMGAETPDRGPLRGTMRAVIAHPFGGKIIMTGFPGLETGIDGSATFMPEACMETLEGVRSHGGDRLVVLVERDELDPLGFDLLERTAAAVGVTLEYHPTVDYSVPQEAMVQAWTAQRPARQAALCAGQTLAFCCQYGAGRSGLMASWTLMEGGLSAEEAIALVRSHFPEAVESEAQEEWLAALSLKPLA</sequence>
<dbReference type="EMBL" id="CP078073">
    <property type="protein sequence ID" value="QXL89006.1"/>
    <property type="molecule type" value="Genomic_DNA"/>
</dbReference>
<feature type="domain" description="Tyrosine specific protein phosphatases" evidence="1">
    <location>
        <begin position="133"/>
        <end position="184"/>
    </location>
</feature>
<accession>A0A975TXD2</accession>
<evidence type="ECO:0000313" key="4">
    <source>
        <dbReference type="Proteomes" id="UP000693972"/>
    </source>
</evidence>
<dbReference type="Proteomes" id="UP000693972">
    <property type="component" value="Unassembled WGS sequence"/>
</dbReference>
<evidence type="ECO:0000313" key="3">
    <source>
        <dbReference type="EMBL" id="QXL89006.1"/>
    </source>
</evidence>
<gene>
    <name evidence="2" type="ORF">KUL25_05695</name>
    <name evidence="3" type="ORF">KUL25_05700</name>
</gene>
<keyword evidence="4" id="KW-1185">Reference proteome</keyword>
<reference evidence="3 4" key="1">
    <citation type="submission" date="2021-07" db="EMBL/GenBank/DDBJ databases">
        <title>Karlodiniumbacter phycospheric gen. nov., sp. nov., a phycosphere bacterium isolated from karlodinium veneficum.</title>
        <authorList>
            <person name="Peng Y."/>
            <person name="Jiang L."/>
            <person name="Lee J."/>
        </authorList>
    </citation>
    <scope>NUCLEOTIDE SEQUENCE</scope>
    <source>
        <strain evidence="3 4">N5</strain>
    </source>
</reference>
<dbReference type="SUPFAM" id="SSF52799">
    <property type="entry name" value="(Phosphotyrosine protein) phosphatases II"/>
    <property type="match status" value="1"/>
</dbReference>
<evidence type="ECO:0000259" key="1">
    <source>
        <dbReference type="PROSITE" id="PS50056"/>
    </source>
</evidence>
<evidence type="ECO:0000313" key="2">
    <source>
        <dbReference type="EMBL" id="MBY4892255.1"/>
    </source>
</evidence>